<feature type="compositionally biased region" description="Basic and acidic residues" evidence="1">
    <location>
        <begin position="169"/>
        <end position="185"/>
    </location>
</feature>
<reference evidence="3" key="1">
    <citation type="journal article" date="2017" name="bioRxiv">
        <title>Comparative analysis of the genomes of Stylophora pistillata and Acropora digitifera provides evidence for extensive differences between species of corals.</title>
        <authorList>
            <person name="Voolstra C.R."/>
            <person name="Li Y."/>
            <person name="Liew Y.J."/>
            <person name="Baumgarten S."/>
            <person name="Zoccola D."/>
            <person name="Flot J.-F."/>
            <person name="Tambutte S."/>
            <person name="Allemand D."/>
            <person name="Aranda M."/>
        </authorList>
    </citation>
    <scope>NUCLEOTIDE SEQUENCE [LARGE SCALE GENOMIC DNA]</scope>
</reference>
<comment type="caution">
    <text evidence="2">The sequence shown here is derived from an EMBL/GenBank/DDBJ whole genome shotgun (WGS) entry which is preliminary data.</text>
</comment>
<feature type="region of interest" description="Disordered" evidence="1">
    <location>
        <begin position="25"/>
        <end position="216"/>
    </location>
</feature>
<dbReference type="EMBL" id="LSMT01000188">
    <property type="protein sequence ID" value="PFX24042.1"/>
    <property type="molecule type" value="Genomic_DNA"/>
</dbReference>
<feature type="compositionally biased region" description="Basic and acidic residues" evidence="1">
    <location>
        <begin position="25"/>
        <end position="44"/>
    </location>
</feature>
<protein>
    <submittedName>
        <fullName evidence="2">Uncharacterized protein</fullName>
    </submittedName>
</protein>
<dbReference type="Proteomes" id="UP000225706">
    <property type="component" value="Unassembled WGS sequence"/>
</dbReference>
<proteinExistence type="predicted"/>
<name>A0A2B4S690_STYPI</name>
<gene>
    <name evidence="2" type="ORF">AWC38_SpisGene11388</name>
</gene>
<sequence length="216" mass="23707">MAEEAPALKKDSTMVVTAKEGEQFLEEHGKVHEDVKTRAQQKELEESEDDAASKLKRTSTMAATAQEGSDLLGDEERGKTRSVTAAMKETDEGDQEESGEDDDDEEEEEEPNGNSEEDGGDKPAVKRDGTMVVTAAEGEKFLENEGHTVDGGTRGETEAVKAAIEETEADKQNGDKEDDKPDLKRKGTMQETVEEGEEYLKRQKTTNGDHQEEVKA</sequence>
<feature type="compositionally biased region" description="Basic and acidic residues" evidence="1">
    <location>
        <begin position="137"/>
        <end position="159"/>
    </location>
</feature>
<accession>A0A2B4S690</accession>
<evidence type="ECO:0000313" key="3">
    <source>
        <dbReference type="Proteomes" id="UP000225706"/>
    </source>
</evidence>
<feature type="compositionally biased region" description="Basic and acidic residues" evidence="1">
    <location>
        <begin position="120"/>
        <end position="129"/>
    </location>
</feature>
<organism evidence="2 3">
    <name type="scientific">Stylophora pistillata</name>
    <name type="common">Smooth cauliflower coral</name>
    <dbReference type="NCBI Taxonomy" id="50429"/>
    <lineage>
        <taxon>Eukaryota</taxon>
        <taxon>Metazoa</taxon>
        <taxon>Cnidaria</taxon>
        <taxon>Anthozoa</taxon>
        <taxon>Hexacorallia</taxon>
        <taxon>Scleractinia</taxon>
        <taxon>Astrocoeniina</taxon>
        <taxon>Pocilloporidae</taxon>
        <taxon>Stylophora</taxon>
    </lineage>
</organism>
<evidence type="ECO:0000313" key="2">
    <source>
        <dbReference type="EMBL" id="PFX24042.1"/>
    </source>
</evidence>
<keyword evidence="3" id="KW-1185">Reference proteome</keyword>
<evidence type="ECO:0000256" key="1">
    <source>
        <dbReference type="SAM" id="MobiDB-lite"/>
    </source>
</evidence>
<dbReference type="AlphaFoldDB" id="A0A2B4S690"/>
<feature type="compositionally biased region" description="Acidic residues" evidence="1">
    <location>
        <begin position="91"/>
        <end position="119"/>
    </location>
</feature>
<feature type="compositionally biased region" description="Basic and acidic residues" evidence="1">
    <location>
        <begin position="207"/>
        <end position="216"/>
    </location>
</feature>
<dbReference type="OrthoDB" id="5974215at2759"/>
<feature type="compositionally biased region" description="Polar residues" evidence="1">
    <location>
        <begin position="58"/>
        <end position="67"/>
    </location>
</feature>